<reference evidence="3 4" key="1">
    <citation type="submission" date="2016-03" db="EMBL/GenBank/DDBJ databases">
        <title>Comparative genomics of Pseudogymnoascus destructans, the fungus causing white-nose syndrome of bats.</title>
        <authorList>
            <person name="Palmer J.M."/>
            <person name="Drees K.P."/>
            <person name="Foster J.T."/>
            <person name="Lindner D.L."/>
        </authorList>
    </citation>
    <scope>NUCLEOTIDE SEQUENCE [LARGE SCALE GENOMIC DNA]</scope>
    <source>
        <strain evidence="3 4">UAMH 10579</strain>
    </source>
</reference>
<accession>A0A1B8GGF4</accession>
<feature type="region of interest" description="Disordered" evidence="1">
    <location>
        <begin position="210"/>
        <end position="468"/>
    </location>
</feature>
<feature type="compositionally biased region" description="Low complexity" evidence="1">
    <location>
        <begin position="58"/>
        <end position="82"/>
    </location>
</feature>
<name>A0A1B8GGF4_9PEZI</name>
<reference evidence="4" key="2">
    <citation type="journal article" date="2018" name="Nat. Commun.">
        <title>Extreme sensitivity to ultraviolet light in the fungal pathogen causing white-nose syndrome of bats.</title>
        <authorList>
            <person name="Palmer J.M."/>
            <person name="Drees K.P."/>
            <person name="Foster J.T."/>
            <person name="Lindner D.L."/>
        </authorList>
    </citation>
    <scope>NUCLEOTIDE SEQUENCE [LARGE SCALE GENOMIC DNA]</scope>
    <source>
        <strain evidence="4">UAMH 10579</strain>
    </source>
</reference>
<keyword evidence="2" id="KW-0472">Membrane</keyword>
<dbReference type="GeneID" id="28839749"/>
<gene>
    <name evidence="3" type="ORF">VE01_06363</name>
</gene>
<feature type="region of interest" description="Disordered" evidence="1">
    <location>
        <begin position="690"/>
        <end position="709"/>
    </location>
</feature>
<organism evidence="3 4">
    <name type="scientific">Pseudogymnoascus verrucosus</name>
    <dbReference type="NCBI Taxonomy" id="342668"/>
    <lineage>
        <taxon>Eukaryota</taxon>
        <taxon>Fungi</taxon>
        <taxon>Dikarya</taxon>
        <taxon>Ascomycota</taxon>
        <taxon>Pezizomycotina</taxon>
        <taxon>Leotiomycetes</taxon>
        <taxon>Thelebolales</taxon>
        <taxon>Thelebolaceae</taxon>
        <taxon>Pseudogymnoascus</taxon>
    </lineage>
</organism>
<proteinExistence type="predicted"/>
<protein>
    <submittedName>
        <fullName evidence="3">Uncharacterized protein</fullName>
    </submittedName>
</protein>
<feature type="compositionally biased region" description="Low complexity" evidence="1">
    <location>
        <begin position="589"/>
        <end position="605"/>
    </location>
</feature>
<dbReference type="AlphaFoldDB" id="A0A1B8GGF4"/>
<feature type="region of interest" description="Disordered" evidence="1">
    <location>
        <begin position="39"/>
        <end position="95"/>
    </location>
</feature>
<evidence type="ECO:0000256" key="2">
    <source>
        <dbReference type="SAM" id="Phobius"/>
    </source>
</evidence>
<dbReference type="PANTHER" id="PTHR42088">
    <property type="entry name" value="YALI0F10131P"/>
    <property type="match status" value="1"/>
</dbReference>
<dbReference type="OrthoDB" id="5417135at2759"/>
<feature type="region of interest" description="Disordered" evidence="1">
    <location>
        <begin position="143"/>
        <end position="163"/>
    </location>
</feature>
<sequence length="814" mass="87981">MDTRRAADDVHDFPLEKKAAEEAHLNDIHWPLTMGGAPTLIKSYTQPTPSLLVPRSPPGDTTDSSSSGDSTTSSASAASTTAECGPNDTSSKCEKPYSASSSTIAIIVGVTVPVVIIIIALIYLHRRHIRKVREEDANDKHKSLDFGLGMQPHPGAKKGRKLPNGLSDYDMSEKPGHKGQLSLDIINSPYLLPPGLNNSTESLHSLSRSIHNKEDPYRPVNELQNDNASMRSGFGAAPRRGDGSSTYTGHTGHSGKSTTAFGLVRNASQMGSTDGNNEFSPPPRQASLAKNALPENGPAHIEPAPAYFPKNSSLDGGVQRKGLPSSPRDSNSSKDGERNTSSFRLSNNYLGSIVNGGGRMETPPPSAPKDNEKSPFSDSAALDMPMGPTSLDDDRAPQQNSPPKFANSLPANPRPPRLQSLPQEKAPLPEIPQITHDENWLQGDYGNDGFVVTPPSPTQEAAMKRASRYSMDVPPEEYANAGLGAPGVDPRRISMGFRPLPPTLAVESDDPEVRANRIRSFYKEYFDDSKPAPVGEYYEDYDDGAYYDPHADAYEAPIPQQPYAQPMARRAFTPPPGAQRFMGQAPPRGSQGSGFNQNYNNNYGPGPNGPPRAFHGSMSGRSMNQWRGPAPGFQEPRPFSSASNRRPNTAQQKRPMAPLADLNTIPTPALLKDDSFAIMNAADFVAPTSYKERAQGRSQSPMGERRPYSPAVPVHRPLVSAFDELAVIPSPHSLRKSGTFTSLDFAPPKRVFRDQDTMSDAGSIRSNRSGVSAMQLQAIRNGAHRVSRLPGDSVSTKDDMIAALKPTWGLRNGE</sequence>
<evidence type="ECO:0000313" key="3">
    <source>
        <dbReference type="EMBL" id="OBT94904.1"/>
    </source>
</evidence>
<feature type="region of interest" description="Disordered" evidence="1">
    <location>
        <begin position="568"/>
        <end position="661"/>
    </location>
</feature>
<feature type="compositionally biased region" description="Polar residues" evidence="1">
    <location>
        <begin position="640"/>
        <end position="652"/>
    </location>
</feature>
<dbReference type="RefSeq" id="XP_018128637.1">
    <property type="nucleotide sequence ID" value="XM_018275812.2"/>
</dbReference>
<feature type="compositionally biased region" description="Polar residues" evidence="1">
    <location>
        <begin position="266"/>
        <end position="279"/>
    </location>
</feature>
<keyword evidence="2" id="KW-0812">Transmembrane</keyword>
<keyword evidence="2" id="KW-1133">Transmembrane helix</keyword>
<dbReference type="EMBL" id="KV460240">
    <property type="protein sequence ID" value="OBT94904.1"/>
    <property type="molecule type" value="Genomic_DNA"/>
</dbReference>
<feature type="compositionally biased region" description="Polar residues" evidence="1">
    <location>
        <begin position="339"/>
        <end position="350"/>
    </location>
</feature>
<dbReference type="PANTHER" id="PTHR42088:SF1">
    <property type="entry name" value="YALI0F10131P"/>
    <property type="match status" value="1"/>
</dbReference>
<evidence type="ECO:0000256" key="1">
    <source>
        <dbReference type="SAM" id="MobiDB-lite"/>
    </source>
</evidence>
<dbReference type="STRING" id="342668.A0A1B8GGF4"/>
<keyword evidence="4" id="KW-1185">Reference proteome</keyword>
<feature type="transmembrane region" description="Helical" evidence="2">
    <location>
        <begin position="104"/>
        <end position="124"/>
    </location>
</feature>
<evidence type="ECO:0000313" key="4">
    <source>
        <dbReference type="Proteomes" id="UP000091956"/>
    </source>
</evidence>
<dbReference type="Proteomes" id="UP000091956">
    <property type="component" value="Unassembled WGS sequence"/>
</dbReference>
<feature type="compositionally biased region" description="Low complexity" evidence="1">
    <location>
        <begin position="243"/>
        <end position="259"/>
    </location>
</feature>